<protein>
    <submittedName>
        <fullName evidence="1">Uncharacterized protein</fullName>
    </submittedName>
</protein>
<keyword evidence="2" id="KW-1185">Reference proteome</keyword>
<dbReference type="Proteomes" id="UP000012429">
    <property type="component" value="Unassembled WGS sequence"/>
</dbReference>
<evidence type="ECO:0000313" key="2">
    <source>
        <dbReference type="Proteomes" id="UP000012429"/>
    </source>
</evidence>
<dbReference type="AntiFam" id="ANF00212">
    <property type="entry name" value="Shadow ORF (opposite kdsA)"/>
</dbReference>
<dbReference type="STRING" id="363754.RHSP_12871"/>
<sequence>MSIHTLIWHPYRPRSANSCQPVECLCFSSLGDGVKGQQLLQKPRHILQIDHVRAIRGRIVRILMGFDEDAGDADGDGRTRQRLDESTIAAGRAALPAGLLHGMGRIEDDRCAHCRHDRQRAHVGDERVIAERGAALAQKNVRIAAVVQLGKHILHVPGCQELPLLDVDDTAGLGGSDQKIGLAREKGRNLQDIDCLGDDGALFFCMNVGQNRKAVLFFQIGEDFHGFFETDATLAGERRAVRLVIGRLIDEADTKLVAEFFQDASYHERMLAAFHLARTGDQGELGGVGKQDFGCALTDDHFGIRAHAISSKANNAPCPGASRAKIRLFLRVYVTPLAAKCDDVTERSRVLKRIARARKPGSWSPTRKS</sequence>
<gene>
    <name evidence="1" type="ORF">RHSP_12871</name>
</gene>
<reference evidence="1 2" key="1">
    <citation type="journal article" date="2012" name="BMC Genomics">
        <title>Genomic basis of broad host range and environmental adaptability of Rhizobium tropici CIAT 899 and Rhizobium sp. PRF 81 which are used in inoculants for common bean (Phaseolus vulgaris L.).</title>
        <authorList>
            <person name="Ormeno-Orrillo E."/>
            <person name="Menna P."/>
            <person name="Almeida L.G."/>
            <person name="Ollero F.J."/>
            <person name="Nicolas M.F."/>
            <person name="Pains Rodrigues E."/>
            <person name="Shigueyoshi Nakatani A."/>
            <person name="Silva Batista J.S."/>
            <person name="Oliveira Chueire L.M."/>
            <person name="Souza R.C."/>
            <person name="Ribeiro Vasconcelos A.T."/>
            <person name="Megias M."/>
            <person name="Hungria M."/>
            <person name="Martinez-Romero E."/>
        </authorList>
    </citation>
    <scope>NUCLEOTIDE SEQUENCE [LARGE SCALE GENOMIC DNA]</scope>
    <source>
        <strain evidence="1 2">PRF 81</strain>
    </source>
</reference>
<dbReference type="EMBL" id="AQHN01000061">
    <property type="protein sequence ID" value="ENN87028.1"/>
    <property type="molecule type" value="Genomic_DNA"/>
</dbReference>
<dbReference type="AlphaFoldDB" id="N6UA09"/>
<evidence type="ECO:0000313" key="1">
    <source>
        <dbReference type="EMBL" id="ENN87028.1"/>
    </source>
</evidence>
<proteinExistence type="predicted"/>
<name>N6UA09_9HYPH</name>
<comment type="caution">
    <text evidence="1">The sequence shown here is derived from an EMBL/GenBank/DDBJ whole genome shotgun (WGS) entry which is preliminary data.</text>
</comment>
<accession>N6UA09</accession>
<organism evidence="1 2">
    <name type="scientific">Rhizobium freirei PRF 81</name>
    <dbReference type="NCBI Taxonomy" id="363754"/>
    <lineage>
        <taxon>Bacteria</taxon>
        <taxon>Pseudomonadati</taxon>
        <taxon>Pseudomonadota</taxon>
        <taxon>Alphaproteobacteria</taxon>
        <taxon>Hyphomicrobiales</taxon>
        <taxon>Rhizobiaceae</taxon>
        <taxon>Rhizobium/Agrobacterium group</taxon>
        <taxon>Rhizobium</taxon>
    </lineage>
</organism>